<dbReference type="PIRSF" id="PIRSF000846">
    <property type="entry name" value="ATP_adenylyltr"/>
    <property type="match status" value="1"/>
</dbReference>
<dbReference type="PANTHER" id="PTHR38420:SF1">
    <property type="entry name" value="PUTATIVE (AFU_ORTHOLOGUE AFUA_5G14690)-RELATED"/>
    <property type="match status" value="1"/>
</dbReference>
<reference evidence="4 5" key="1">
    <citation type="journal article" date="2016" name="Mol. Biol. Evol.">
        <title>Comparative Genomics of Early-Diverging Mushroom-Forming Fungi Provides Insights into the Origins of Lignocellulose Decay Capabilities.</title>
        <authorList>
            <person name="Nagy L.G."/>
            <person name="Riley R."/>
            <person name="Tritt A."/>
            <person name="Adam C."/>
            <person name="Daum C."/>
            <person name="Floudas D."/>
            <person name="Sun H."/>
            <person name="Yadav J.S."/>
            <person name="Pangilinan J."/>
            <person name="Larsson K.H."/>
            <person name="Matsuura K."/>
            <person name="Barry K."/>
            <person name="Labutti K."/>
            <person name="Kuo R."/>
            <person name="Ohm R.A."/>
            <person name="Bhattacharya S.S."/>
            <person name="Shirouzu T."/>
            <person name="Yoshinaga Y."/>
            <person name="Martin F.M."/>
            <person name="Grigoriev I.V."/>
            <person name="Hibbett D.S."/>
        </authorList>
    </citation>
    <scope>NUCLEOTIDE SEQUENCE [LARGE SCALE GENOMIC DNA]</scope>
    <source>
        <strain evidence="4 5">CBS 109695</strain>
    </source>
</reference>
<feature type="domain" description="ATP adenylyltransferase C-terminal" evidence="2">
    <location>
        <begin position="204"/>
        <end position="322"/>
    </location>
</feature>
<dbReference type="GO" id="GO:0005524">
    <property type="term" value="F:ATP binding"/>
    <property type="evidence" value="ECO:0007669"/>
    <property type="project" value="InterPro"/>
</dbReference>
<dbReference type="InterPro" id="IPR045759">
    <property type="entry name" value="Ap4A_phos1/2_N"/>
</dbReference>
<gene>
    <name evidence="4" type="ORF">FIBSPDRAFT_859673</name>
</gene>
<evidence type="ECO:0000313" key="5">
    <source>
        <dbReference type="Proteomes" id="UP000076532"/>
    </source>
</evidence>
<evidence type="ECO:0000259" key="3">
    <source>
        <dbReference type="Pfam" id="PF19327"/>
    </source>
</evidence>
<feature type="domain" description="Ap4A phosphorylase 1/2 N-terminal" evidence="3">
    <location>
        <begin position="7"/>
        <end position="177"/>
    </location>
</feature>
<dbReference type="InterPro" id="IPR009163">
    <property type="entry name" value="Ap4A_phos1/2"/>
</dbReference>
<keyword evidence="5" id="KW-1185">Reference proteome</keyword>
<evidence type="ECO:0000313" key="4">
    <source>
        <dbReference type="EMBL" id="KZP22358.1"/>
    </source>
</evidence>
<sequence>MSSTVKEIISKLPEAFDKALEQGDLLFFPSTVHKHTESNVEFEIRLCPALQKKPALPTPNFDPHTKELPVQEHNGGTSDPFSPPYIPNLHVGDLKDESGTEYVLLLNKYSVISQHFLLVTKEFKSQTAPLMPPELVQIYMLLLAARDAQRPFFAFYNCGDNSGASQPHKHVQFIPMEGEDGPPTDLLARSIKLEHPDKPFTLTALPYANHVFRLPALRSTTPLHELENTLTQAFLALLDLAISTIRHDPDYPAGRPSYNVVMTLEHIQIIPRKLENHILSETGEKLSVNALGYAGMLLVKSEEELEVVKKEGICTILKSVGVKSVHDIQVAGTSLEADGAALASS</sequence>
<dbReference type="GO" id="GO:0009117">
    <property type="term" value="P:nucleotide metabolic process"/>
    <property type="evidence" value="ECO:0007669"/>
    <property type="project" value="InterPro"/>
</dbReference>
<dbReference type="GO" id="GO:0003877">
    <property type="term" value="F:ATP:ADP adenylyltransferase activity"/>
    <property type="evidence" value="ECO:0007669"/>
    <property type="project" value="InterPro"/>
</dbReference>
<dbReference type="Gene3D" id="3.30.428.70">
    <property type="match status" value="1"/>
</dbReference>
<proteinExistence type="predicted"/>
<dbReference type="InterPro" id="IPR036265">
    <property type="entry name" value="HIT-like_sf"/>
</dbReference>
<dbReference type="EMBL" id="KV417540">
    <property type="protein sequence ID" value="KZP22358.1"/>
    <property type="molecule type" value="Genomic_DNA"/>
</dbReference>
<keyword evidence="4" id="KW-0808">Transferase</keyword>
<dbReference type="PANTHER" id="PTHR38420">
    <property type="entry name" value="AP-4-A PHOSPHORYLASE II"/>
    <property type="match status" value="1"/>
</dbReference>
<evidence type="ECO:0000259" key="2">
    <source>
        <dbReference type="Pfam" id="PF09830"/>
    </source>
</evidence>
<dbReference type="Pfam" id="PF09830">
    <property type="entry name" value="ATP_transf"/>
    <property type="match status" value="1"/>
</dbReference>
<dbReference type="STRING" id="436010.A0A166KXM9"/>
<dbReference type="Pfam" id="PF19327">
    <property type="entry name" value="Ap4A_phos_N"/>
    <property type="match status" value="1"/>
</dbReference>
<evidence type="ECO:0000256" key="1">
    <source>
        <dbReference type="PIRSR" id="PIRSR000846-1"/>
    </source>
</evidence>
<name>A0A166KXM9_9AGAM</name>
<dbReference type="OrthoDB" id="10267950at2759"/>
<protein>
    <submittedName>
        <fullName evidence="4">ATP adenylyltransferase</fullName>
    </submittedName>
</protein>
<accession>A0A166KXM9</accession>
<feature type="active site" description="Nucleophile" evidence="1">
    <location>
        <position position="170"/>
    </location>
</feature>
<keyword evidence="4" id="KW-0548">Nucleotidyltransferase</keyword>
<dbReference type="InterPro" id="IPR043171">
    <property type="entry name" value="Ap4A_phos1/2-like"/>
</dbReference>
<organism evidence="4 5">
    <name type="scientific">Athelia psychrophila</name>
    <dbReference type="NCBI Taxonomy" id="1759441"/>
    <lineage>
        <taxon>Eukaryota</taxon>
        <taxon>Fungi</taxon>
        <taxon>Dikarya</taxon>
        <taxon>Basidiomycota</taxon>
        <taxon>Agaricomycotina</taxon>
        <taxon>Agaricomycetes</taxon>
        <taxon>Agaricomycetidae</taxon>
        <taxon>Atheliales</taxon>
        <taxon>Atheliaceae</taxon>
        <taxon>Athelia</taxon>
    </lineage>
</organism>
<dbReference type="Proteomes" id="UP000076532">
    <property type="component" value="Unassembled WGS sequence"/>
</dbReference>
<dbReference type="AlphaFoldDB" id="A0A166KXM9"/>
<dbReference type="SUPFAM" id="SSF54197">
    <property type="entry name" value="HIT-like"/>
    <property type="match status" value="1"/>
</dbReference>
<dbReference type="InterPro" id="IPR019200">
    <property type="entry name" value="ATP_adenylylTrfase_C"/>
</dbReference>